<keyword evidence="2" id="KW-1185">Reference proteome</keyword>
<dbReference type="Proteomes" id="UP000054018">
    <property type="component" value="Unassembled WGS sequence"/>
</dbReference>
<evidence type="ECO:0000313" key="2">
    <source>
        <dbReference type="Proteomes" id="UP000054018"/>
    </source>
</evidence>
<protein>
    <submittedName>
        <fullName evidence="1">Uncharacterized protein</fullName>
    </submittedName>
</protein>
<dbReference type="HOGENOM" id="CLU_2498702_0_0_1"/>
<organism evidence="1 2">
    <name type="scientific">Pisolithus microcarpus 441</name>
    <dbReference type="NCBI Taxonomy" id="765257"/>
    <lineage>
        <taxon>Eukaryota</taxon>
        <taxon>Fungi</taxon>
        <taxon>Dikarya</taxon>
        <taxon>Basidiomycota</taxon>
        <taxon>Agaricomycotina</taxon>
        <taxon>Agaricomycetes</taxon>
        <taxon>Agaricomycetidae</taxon>
        <taxon>Boletales</taxon>
        <taxon>Sclerodermatineae</taxon>
        <taxon>Pisolithaceae</taxon>
        <taxon>Pisolithus</taxon>
    </lineage>
</organism>
<reference evidence="2" key="2">
    <citation type="submission" date="2015-01" db="EMBL/GenBank/DDBJ databases">
        <title>Evolutionary Origins and Diversification of the Mycorrhizal Mutualists.</title>
        <authorList>
            <consortium name="DOE Joint Genome Institute"/>
            <consortium name="Mycorrhizal Genomics Consortium"/>
            <person name="Kohler A."/>
            <person name="Kuo A."/>
            <person name="Nagy L.G."/>
            <person name="Floudas D."/>
            <person name="Copeland A."/>
            <person name="Barry K.W."/>
            <person name="Cichocki N."/>
            <person name="Veneault-Fourrey C."/>
            <person name="LaButti K."/>
            <person name="Lindquist E.A."/>
            <person name="Lipzen A."/>
            <person name="Lundell T."/>
            <person name="Morin E."/>
            <person name="Murat C."/>
            <person name="Riley R."/>
            <person name="Ohm R."/>
            <person name="Sun H."/>
            <person name="Tunlid A."/>
            <person name="Henrissat B."/>
            <person name="Grigoriev I.V."/>
            <person name="Hibbett D.S."/>
            <person name="Martin F."/>
        </authorList>
    </citation>
    <scope>NUCLEOTIDE SEQUENCE [LARGE SCALE GENOMIC DNA]</scope>
    <source>
        <strain evidence="2">441</strain>
    </source>
</reference>
<gene>
    <name evidence="1" type="ORF">PISMIDRAFT_338605</name>
</gene>
<dbReference type="AlphaFoldDB" id="A0A0C9ZHQ7"/>
<sequence>MRSWHTGHGSLKQLYYWRLGFSSQGVSVDPGRTCTGYVERCITGRKSSSQCGTIIHDRAPATWNETCFWKDCTIGVLWGCELHHTW</sequence>
<dbReference type="EMBL" id="KN833707">
    <property type="protein sequence ID" value="KIK25494.1"/>
    <property type="molecule type" value="Genomic_DNA"/>
</dbReference>
<name>A0A0C9ZHQ7_9AGAM</name>
<evidence type="ECO:0000313" key="1">
    <source>
        <dbReference type="EMBL" id="KIK25494.1"/>
    </source>
</evidence>
<proteinExistence type="predicted"/>
<reference evidence="1 2" key="1">
    <citation type="submission" date="2014-04" db="EMBL/GenBank/DDBJ databases">
        <authorList>
            <consortium name="DOE Joint Genome Institute"/>
            <person name="Kuo A."/>
            <person name="Kohler A."/>
            <person name="Costa M.D."/>
            <person name="Nagy L.G."/>
            <person name="Floudas D."/>
            <person name="Copeland A."/>
            <person name="Barry K.W."/>
            <person name="Cichocki N."/>
            <person name="Veneault-Fourrey C."/>
            <person name="LaButti K."/>
            <person name="Lindquist E.A."/>
            <person name="Lipzen A."/>
            <person name="Lundell T."/>
            <person name="Morin E."/>
            <person name="Murat C."/>
            <person name="Sun H."/>
            <person name="Tunlid A."/>
            <person name="Henrissat B."/>
            <person name="Grigoriev I.V."/>
            <person name="Hibbett D.S."/>
            <person name="Martin F."/>
            <person name="Nordberg H.P."/>
            <person name="Cantor M.N."/>
            <person name="Hua S.X."/>
        </authorList>
    </citation>
    <scope>NUCLEOTIDE SEQUENCE [LARGE SCALE GENOMIC DNA]</scope>
    <source>
        <strain evidence="1 2">441</strain>
    </source>
</reference>
<accession>A0A0C9ZHQ7</accession>